<feature type="compositionally biased region" description="Polar residues" evidence="1">
    <location>
        <begin position="1"/>
        <end position="13"/>
    </location>
</feature>
<feature type="compositionally biased region" description="Basic and acidic residues" evidence="1">
    <location>
        <begin position="15"/>
        <end position="24"/>
    </location>
</feature>
<organism evidence="2 3">
    <name type="scientific">Romanomermis culicivorax</name>
    <name type="common">Nematode worm</name>
    <dbReference type="NCBI Taxonomy" id="13658"/>
    <lineage>
        <taxon>Eukaryota</taxon>
        <taxon>Metazoa</taxon>
        <taxon>Ecdysozoa</taxon>
        <taxon>Nematoda</taxon>
        <taxon>Enoplea</taxon>
        <taxon>Dorylaimia</taxon>
        <taxon>Mermithida</taxon>
        <taxon>Mermithoidea</taxon>
        <taxon>Mermithidae</taxon>
        <taxon>Romanomermis</taxon>
    </lineage>
</organism>
<evidence type="ECO:0000313" key="3">
    <source>
        <dbReference type="WBParaSite" id="nRc.2.0.1.t09963-RA"/>
    </source>
</evidence>
<dbReference type="Proteomes" id="UP000887565">
    <property type="component" value="Unplaced"/>
</dbReference>
<sequence length="120" mass="14147">MNQVSSRQKQNLHNEPCRLDSHTRINNQRAKEKFLAQVRSSFLKCREENLLQLLTAQTQLVASKRVKNVKGYSHVNDSQASDSHHSFVYIFYEDFHTYNDERLKHVELSKNYTGDYSDLK</sequence>
<dbReference type="WBParaSite" id="nRc.2.0.1.t09963-RA">
    <property type="protein sequence ID" value="nRc.2.0.1.t09963-RA"/>
    <property type="gene ID" value="nRc.2.0.1.g09963"/>
</dbReference>
<protein>
    <submittedName>
        <fullName evidence="3">Uncharacterized protein</fullName>
    </submittedName>
</protein>
<name>A0A915I744_ROMCU</name>
<accession>A0A915I744</accession>
<reference evidence="3" key="1">
    <citation type="submission" date="2022-11" db="UniProtKB">
        <authorList>
            <consortium name="WormBaseParasite"/>
        </authorList>
    </citation>
    <scope>IDENTIFICATION</scope>
</reference>
<evidence type="ECO:0000256" key="1">
    <source>
        <dbReference type="SAM" id="MobiDB-lite"/>
    </source>
</evidence>
<feature type="region of interest" description="Disordered" evidence="1">
    <location>
        <begin position="1"/>
        <end position="24"/>
    </location>
</feature>
<keyword evidence="2" id="KW-1185">Reference proteome</keyword>
<dbReference type="AlphaFoldDB" id="A0A915I744"/>
<evidence type="ECO:0000313" key="2">
    <source>
        <dbReference type="Proteomes" id="UP000887565"/>
    </source>
</evidence>
<proteinExistence type="predicted"/>